<proteinExistence type="predicted"/>
<dbReference type="KEGG" id="nvr:FEJ81_06450"/>
<dbReference type="AlphaFoldDB" id="A0A4P8WIZ9"/>
<evidence type="ECO:0000259" key="1">
    <source>
        <dbReference type="Pfam" id="PF08241"/>
    </source>
</evidence>
<name>A0A4P8WIZ9_9EURY</name>
<feature type="domain" description="Methyltransferase type 11" evidence="1">
    <location>
        <begin position="47"/>
        <end position="139"/>
    </location>
</feature>
<sequence length="221" mass="25115">MDSISRWNEAQEVETDYHQEISYGQLDWLADRFDLSPDNLFGQKSVLEVGCGTGGLVYSIEEHVPDAGTIIGLDPILGKVSNPRLSGEPVIQGAGESLPFDDDFFDVAANINVLDHTVQPSTVLAEIARVLKPGGTFLFKINTYSLPEYIRNRIQYIDRPHPHHFSPSEIRDMLLNQGFHIEHESIESRKLFTRNVSDWSIKWIASTLFFRFQTMYIRCGL</sequence>
<evidence type="ECO:0000313" key="2">
    <source>
        <dbReference type="EMBL" id="QCS42013.1"/>
    </source>
</evidence>
<keyword evidence="2" id="KW-0808">Transferase</keyword>
<dbReference type="OrthoDB" id="147504at2157"/>
<dbReference type="GO" id="GO:0008757">
    <property type="term" value="F:S-adenosylmethionine-dependent methyltransferase activity"/>
    <property type="evidence" value="ECO:0007669"/>
    <property type="project" value="InterPro"/>
</dbReference>
<dbReference type="InterPro" id="IPR029063">
    <property type="entry name" value="SAM-dependent_MTases_sf"/>
</dbReference>
<dbReference type="SUPFAM" id="SSF53335">
    <property type="entry name" value="S-adenosyl-L-methionine-dependent methyltransferases"/>
    <property type="match status" value="1"/>
</dbReference>
<dbReference type="GO" id="GO:0032259">
    <property type="term" value="P:methylation"/>
    <property type="evidence" value="ECO:0007669"/>
    <property type="project" value="UniProtKB-KW"/>
</dbReference>
<gene>
    <name evidence="2" type="ORF">FEJ81_06450</name>
</gene>
<organism evidence="2 3">
    <name type="scientific">Natrinema versiforme</name>
    <dbReference type="NCBI Taxonomy" id="88724"/>
    <lineage>
        <taxon>Archaea</taxon>
        <taxon>Methanobacteriati</taxon>
        <taxon>Methanobacteriota</taxon>
        <taxon>Stenosarchaea group</taxon>
        <taxon>Halobacteria</taxon>
        <taxon>Halobacteriales</taxon>
        <taxon>Natrialbaceae</taxon>
        <taxon>Natrinema</taxon>
    </lineage>
</organism>
<dbReference type="Proteomes" id="UP000302218">
    <property type="component" value="Chromosome"/>
</dbReference>
<dbReference type="RefSeq" id="WP_138244509.1">
    <property type="nucleotide sequence ID" value="NZ_CP040330.1"/>
</dbReference>
<dbReference type="GeneID" id="40264896"/>
<dbReference type="InterPro" id="IPR050508">
    <property type="entry name" value="Methyltransf_Superfamily"/>
</dbReference>
<dbReference type="Gene3D" id="3.40.50.150">
    <property type="entry name" value="Vaccinia Virus protein VP39"/>
    <property type="match status" value="1"/>
</dbReference>
<accession>A0A4P8WIZ9</accession>
<evidence type="ECO:0000313" key="3">
    <source>
        <dbReference type="Proteomes" id="UP000302218"/>
    </source>
</evidence>
<dbReference type="PANTHER" id="PTHR42912">
    <property type="entry name" value="METHYLTRANSFERASE"/>
    <property type="match status" value="1"/>
</dbReference>
<keyword evidence="2" id="KW-0489">Methyltransferase</keyword>
<dbReference type="Pfam" id="PF08241">
    <property type="entry name" value="Methyltransf_11"/>
    <property type="match status" value="1"/>
</dbReference>
<reference evidence="3" key="1">
    <citation type="submission" date="2019-05" db="EMBL/GenBank/DDBJ databases">
        <title>Genome sequence and methylation pattern of the halophilic Archaeon Natrinema versiforme BOL5-4.</title>
        <authorList>
            <person name="DasSarma P."/>
            <person name="Anton B.P."/>
            <person name="DasSarma S.L."/>
            <person name="Martinez F.L."/>
            <person name="Guzman D."/>
            <person name="Roberts R.J."/>
            <person name="DasSarma S."/>
        </authorList>
    </citation>
    <scope>NUCLEOTIDE SEQUENCE [LARGE SCALE GENOMIC DNA]</scope>
    <source>
        <strain evidence="3">BOL5-4</strain>
    </source>
</reference>
<dbReference type="EMBL" id="CP040330">
    <property type="protein sequence ID" value="QCS42013.1"/>
    <property type="molecule type" value="Genomic_DNA"/>
</dbReference>
<dbReference type="CDD" id="cd02440">
    <property type="entry name" value="AdoMet_MTases"/>
    <property type="match status" value="1"/>
</dbReference>
<protein>
    <submittedName>
        <fullName evidence="2">Class I SAM-dependent methyltransferase</fullName>
    </submittedName>
</protein>
<dbReference type="InterPro" id="IPR013216">
    <property type="entry name" value="Methyltransf_11"/>
</dbReference>